<keyword evidence="1 3" id="KW-0238">DNA-binding</keyword>
<evidence type="ECO:0000313" key="6">
    <source>
        <dbReference type="EMBL" id="QDG50238.1"/>
    </source>
</evidence>
<proteinExistence type="predicted"/>
<dbReference type="SUPFAM" id="SSF52172">
    <property type="entry name" value="CheY-like"/>
    <property type="match status" value="1"/>
</dbReference>
<dbReference type="FunFam" id="1.10.10.10:FF:000210">
    <property type="entry name" value="Winged-helix transcriptional response regulator KdpE"/>
    <property type="match status" value="1"/>
</dbReference>
<protein>
    <submittedName>
        <fullName evidence="6">Response regulator</fullName>
    </submittedName>
</protein>
<dbReference type="InterPro" id="IPR001867">
    <property type="entry name" value="OmpR/PhoB-type_DNA-bd"/>
</dbReference>
<dbReference type="PANTHER" id="PTHR48111">
    <property type="entry name" value="REGULATOR OF RPOS"/>
    <property type="match status" value="1"/>
</dbReference>
<evidence type="ECO:0000256" key="2">
    <source>
        <dbReference type="PROSITE-ProRule" id="PRU00169"/>
    </source>
</evidence>
<dbReference type="GO" id="GO:0006355">
    <property type="term" value="P:regulation of DNA-templated transcription"/>
    <property type="evidence" value="ECO:0007669"/>
    <property type="project" value="InterPro"/>
</dbReference>
<feature type="modified residue" description="4-aspartylphosphate" evidence="2">
    <location>
        <position position="56"/>
    </location>
</feature>
<dbReference type="InterPro" id="IPR001789">
    <property type="entry name" value="Sig_transdc_resp-reg_receiver"/>
</dbReference>
<evidence type="ECO:0000313" key="7">
    <source>
        <dbReference type="Proteomes" id="UP000315995"/>
    </source>
</evidence>
<feature type="DNA-binding region" description="OmpR/PhoB-type" evidence="3">
    <location>
        <begin position="132"/>
        <end position="231"/>
    </location>
</feature>
<dbReference type="SMART" id="SM00448">
    <property type="entry name" value="REC"/>
    <property type="match status" value="1"/>
</dbReference>
<dbReference type="EMBL" id="CP041186">
    <property type="protein sequence ID" value="QDG50238.1"/>
    <property type="molecule type" value="Genomic_DNA"/>
</dbReference>
<evidence type="ECO:0000259" key="5">
    <source>
        <dbReference type="PROSITE" id="PS51755"/>
    </source>
</evidence>
<dbReference type="OrthoDB" id="368799at2"/>
<dbReference type="Proteomes" id="UP000315995">
    <property type="component" value="Chromosome"/>
</dbReference>
<dbReference type="GO" id="GO:0005829">
    <property type="term" value="C:cytosol"/>
    <property type="evidence" value="ECO:0007669"/>
    <property type="project" value="TreeGrafter"/>
</dbReference>
<keyword evidence="2" id="KW-0597">Phosphoprotein</keyword>
<sequence length="232" mass="26604">MMDPNAVILIIEDDPKMRRFLRTLLESNDYQPLEAETGEEGIQRAAEHNPDLILLDVRLPDIRGEEVLSRLREWTHTPVVVVSGLDSEDSKVTILDAGADDYLTKPFGAQELLARIRVGLRHAEQVAPDDEDAVFENGELRVDRVARRVFMGENEIDLTPTEYRLLLTLVKNVGRVLTHRQILEEVWGPDCVGRDHYVRVYMAHLRRKLEEDPAQPEYIVTETGVGYRLRNI</sequence>
<dbReference type="Pfam" id="PF00072">
    <property type="entry name" value="Response_reg"/>
    <property type="match status" value="1"/>
</dbReference>
<accession>A0A5B8Y6R5</accession>
<accession>A0A4Y6PPJ4</accession>
<reference evidence="6 7" key="1">
    <citation type="submission" date="2019-06" db="EMBL/GenBank/DDBJ databases">
        <title>Persicimonas caeni gen. nov., sp. nov., a predatory bacterium isolated from solar saltern.</title>
        <authorList>
            <person name="Wang S."/>
        </authorList>
    </citation>
    <scope>NUCLEOTIDE SEQUENCE [LARGE SCALE GENOMIC DNA]</scope>
    <source>
        <strain evidence="6 7">YN101</strain>
    </source>
</reference>
<dbReference type="AlphaFoldDB" id="A0A4Y6PPJ4"/>
<evidence type="ECO:0000256" key="1">
    <source>
        <dbReference type="ARBA" id="ARBA00023125"/>
    </source>
</evidence>
<dbReference type="PANTHER" id="PTHR48111:SF50">
    <property type="entry name" value="KDP OPERON TRANSCRIPTIONAL REGULATORY PROTEIN KDPE"/>
    <property type="match status" value="1"/>
</dbReference>
<feature type="domain" description="OmpR/PhoB-type" evidence="5">
    <location>
        <begin position="132"/>
        <end position="231"/>
    </location>
</feature>
<dbReference type="SMART" id="SM00862">
    <property type="entry name" value="Trans_reg_C"/>
    <property type="match status" value="1"/>
</dbReference>
<dbReference type="GO" id="GO:0032993">
    <property type="term" value="C:protein-DNA complex"/>
    <property type="evidence" value="ECO:0007669"/>
    <property type="project" value="TreeGrafter"/>
</dbReference>
<dbReference type="InterPro" id="IPR011006">
    <property type="entry name" value="CheY-like_superfamily"/>
</dbReference>
<feature type="domain" description="Response regulatory" evidence="4">
    <location>
        <begin position="7"/>
        <end position="120"/>
    </location>
</feature>
<dbReference type="GO" id="GO:0000156">
    <property type="term" value="F:phosphorelay response regulator activity"/>
    <property type="evidence" value="ECO:0007669"/>
    <property type="project" value="TreeGrafter"/>
</dbReference>
<dbReference type="PROSITE" id="PS51755">
    <property type="entry name" value="OMPR_PHOB"/>
    <property type="match status" value="1"/>
</dbReference>
<dbReference type="InterPro" id="IPR039420">
    <property type="entry name" value="WalR-like"/>
</dbReference>
<evidence type="ECO:0000259" key="4">
    <source>
        <dbReference type="PROSITE" id="PS50110"/>
    </source>
</evidence>
<keyword evidence="7" id="KW-1185">Reference proteome</keyword>
<dbReference type="InterPro" id="IPR036388">
    <property type="entry name" value="WH-like_DNA-bd_sf"/>
</dbReference>
<dbReference type="Gene3D" id="6.10.250.690">
    <property type="match status" value="1"/>
</dbReference>
<dbReference type="Gene3D" id="1.10.10.10">
    <property type="entry name" value="Winged helix-like DNA-binding domain superfamily/Winged helix DNA-binding domain"/>
    <property type="match status" value="1"/>
</dbReference>
<name>A0A4Y6PPJ4_PERCE</name>
<dbReference type="CDD" id="cd00383">
    <property type="entry name" value="trans_reg_C"/>
    <property type="match status" value="1"/>
</dbReference>
<dbReference type="GO" id="GO:0000976">
    <property type="term" value="F:transcription cis-regulatory region binding"/>
    <property type="evidence" value="ECO:0007669"/>
    <property type="project" value="TreeGrafter"/>
</dbReference>
<dbReference type="Pfam" id="PF00486">
    <property type="entry name" value="Trans_reg_C"/>
    <property type="match status" value="1"/>
</dbReference>
<dbReference type="Gene3D" id="3.40.50.2300">
    <property type="match status" value="1"/>
</dbReference>
<gene>
    <name evidence="6" type="ORF">FIV42_05685</name>
</gene>
<organism evidence="6 7">
    <name type="scientific">Persicimonas caeni</name>
    <dbReference type="NCBI Taxonomy" id="2292766"/>
    <lineage>
        <taxon>Bacteria</taxon>
        <taxon>Deltaproteobacteria</taxon>
        <taxon>Bradymonadales</taxon>
        <taxon>Bradymonadaceae</taxon>
        <taxon>Persicimonas</taxon>
    </lineage>
</organism>
<dbReference type="PROSITE" id="PS50110">
    <property type="entry name" value="RESPONSE_REGULATORY"/>
    <property type="match status" value="1"/>
</dbReference>
<evidence type="ECO:0000256" key="3">
    <source>
        <dbReference type="PROSITE-ProRule" id="PRU01091"/>
    </source>
</evidence>